<sequence length="471" mass="52892">MATWTRGETDPAKRRWWTYQCRSWRHEGDCARWVSQRDYARIMLALEPLRVEDLVLVVLTLDPERAEPTLDGQYQGLQPRWAMLAKYISRGWGEGGVPALGRIDFVSVVEQHRSGRPHLNVIIHSPELAQQLRERPPTAADVAAKRGPHWWRSLVAHCGWGPLSSIGHARSKEDVASYSVKVSKAAVPHPTMVGEVVKLAQLPTAAPPRMRRVRSSKGFLPPARRPPDPEREGSLFLHPTPTEMQRRQEEACAALEAKWGVVLGWRPAVRGWWRAAGVGRLRILGLRDVEPILSGAQLGSWWRTPVDAERDAFRAGARGAAVRVPSPPWLEALRTMPSEPAPPPLRELGLADVLSIGAYQQAQRRAKDLAELRHAQRLRPAEDVLEAWHLRAEASEALASRAAEPEVDEGSRAYVLREPARRRHEDGDVRFAGLLSGHFNYAQDCHEALERGEDAEKTVAKPRWVLRRGFA</sequence>
<dbReference type="EMBL" id="CP004025">
    <property type="protein sequence ID" value="AGC45452.1"/>
    <property type="molecule type" value="Genomic_DNA"/>
</dbReference>
<evidence type="ECO:0000313" key="3">
    <source>
        <dbReference type="Proteomes" id="UP000011131"/>
    </source>
</evidence>
<evidence type="ECO:0008006" key="4">
    <source>
        <dbReference type="Google" id="ProtNLM"/>
    </source>
</evidence>
<feature type="region of interest" description="Disordered" evidence="1">
    <location>
        <begin position="216"/>
        <end position="237"/>
    </location>
</feature>
<dbReference type="KEGG" id="msd:MYSTI_04152"/>
<dbReference type="HOGENOM" id="CLU_579810_0_0_7"/>
<keyword evidence="3" id="KW-1185">Reference proteome</keyword>
<dbReference type="PATRIC" id="fig|1278073.3.peg.4224"/>
<gene>
    <name evidence="2" type="ordered locus">MYSTI_04152</name>
</gene>
<reference evidence="2 3" key="1">
    <citation type="journal article" date="2013" name="Genome Announc.">
        <title>Complete genome sequence of Myxococcus stipitatus strain DSM 14675, a fruiting myxobacterium.</title>
        <authorList>
            <person name="Huntley S."/>
            <person name="Kneip S."/>
            <person name="Treuner-Lange A."/>
            <person name="Sogaard-Andersen L."/>
        </authorList>
    </citation>
    <scope>NUCLEOTIDE SEQUENCE [LARGE SCALE GENOMIC DNA]</scope>
    <source>
        <strain evidence="3">DSM 14675 / JCM 12634 / Mx s8</strain>
    </source>
</reference>
<protein>
    <recommendedName>
        <fullName evidence="4">Replication protein</fullName>
    </recommendedName>
</protein>
<accession>L7UD01</accession>
<name>L7UD01_MYXSD</name>
<evidence type="ECO:0000313" key="2">
    <source>
        <dbReference type="EMBL" id="AGC45452.1"/>
    </source>
</evidence>
<proteinExistence type="predicted"/>
<dbReference type="AlphaFoldDB" id="L7UD01"/>
<dbReference type="Proteomes" id="UP000011131">
    <property type="component" value="Chromosome"/>
</dbReference>
<organism evidence="2 3">
    <name type="scientific">Myxococcus stipitatus (strain DSM 14675 / JCM 12634 / Mx s8)</name>
    <dbReference type="NCBI Taxonomy" id="1278073"/>
    <lineage>
        <taxon>Bacteria</taxon>
        <taxon>Pseudomonadati</taxon>
        <taxon>Myxococcota</taxon>
        <taxon>Myxococcia</taxon>
        <taxon>Myxococcales</taxon>
        <taxon>Cystobacterineae</taxon>
        <taxon>Myxococcaceae</taxon>
        <taxon>Myxococcus</taxon>
    </lineage>
</organism>
<evidence type="ECO:0000256" key="1">
    <source>
        <dbReference type="SAM" id="MobiDB-lite"/>
    </source>
</evidence>